<dbReference type="GO" id="GO:0005975">
    <property type="term" value="P:carbohydrate metabolic process"/>
    <property type="evidence" value="ECO:0007669"/>
    <property type="project" value="InterPro"/>
</dbReference>
<dbReference type="GO" id="GO:0008107">
    <property type="term" value="F:galactoside 2-alpha-L-fucosyltransferase activity"/>
    <property type="evidence" value="ECO:0007669"/>
    <property type="project" value="InterPro"/>
</dbReference>
<dbReference type="InterPro" id="IPR002516">
    <property type="entry name" value="Glyco_trans_11"/>
</dbReference>
<organism evidence="3 4">
    <name type="scientific">Chitinophaga agrisoli</name>
    <dbReference type="NCBI Taxonomy" id="2607653"/>
    <lineage>
        <taxon>Bacteria</taxon>
        <taxon>Pseudomonadati</taxon>
        <taxon>Bacteroidota</taxon>
        <taxon>Chitinophagia</taxon>
        <taxon>Chitinophagales</taxon>
        <taxon>Chitinophagaceae</taxon>
        <taxon>Chitinophaga</taxon>
    </lineage>
</organism>
<evidence type="ECO:0000313" key="3">
    <source>
        <dbReference type="EMBL" id="KAA2238922.1"/>
    </source>
</evidence>
<dbReference type="Gene3D" id="3.40.50.11350">
    <property type="match status" value="1"/>
</dbReference>
<dbReference type="GO" id="GO:0016020">
    <property type="term" value="C:membrane"/>
    <property type="evidence" value="ECO:0007669"/>
    <property type="project" value="InterPro"/>
</dbReference>
<comment type="caution">
    <text evidence="3">The sequence shown here is derived from an EMBL/GenBank/DDBJ whole genome shotgun (WGS) entry which is preliminary data.</text>
</comment>
<protein>
    <recommendedName>
        <fullName evidence="5">Glycosyl transferase family 11</fullName>
    </recommendedName>
</protein>
<gene>
    <name evidence="3" type="ORF">F0L74_22160</name>
</gene>
<keyword evidence="1" id="KW-0328">Glycosyltransferase</keyword>
<keyword evidence="4" id="KW-1185">Reference proteome</keyword>
<dbReference type="EMBL" id="VUOC01000004">
    <property type="protein sequence ID" value="KAA2238922.1"/>
    <property type="molecule type" value="Genomic_DNA"/>
</dbReference>
<evidence type="ECO:0000256" key="2">
    <source>
        <dbReference type="ARBA" id="ARBA00022679"/>
    </source>
</evidence>
<reference evidence="3 4" key="1">
    <citation type="submission" date="2019-09" db="EMBL/GenBank/DDBJ databases">
        <title>Chitinophaga ginsengihumi sp. nov., isolated from soil of ginseng rhizosphere.</title>
        <authorList>
            <person name="Lee J."/>
        </authorList>
    </citation>
    <scope>NUCLEOTIDE SEQUENCE [LARGE SCALE GENOMIC DNA]</scope>
    <source>
        <strain evidence="3 4">BN140078</strain>
    </source>
</reference>
<dbReference type="AlphaFoldDB" id="A0A5B2VKV3"/>
<keyword evidence="2" id="KW-0808">Transferase</keyword>
<dbReference type="RefSeq" id="WP_149840101.1">
    <property type="nucleotide sequence ID" value="NZ_VUOC01000004.1"/>
</dbReference>
<accession>A0A5B2VKV3</accession>
<dbReference type="Proteomes" id="UP000324611">
    <property type="component" value="Unassembled WGS sequence"/>
</dbReference>
<dbReference type="Pfam" id="PF01531">
    <property type="entry name" value="Glyco_transf_11"/>
    <property type="match status" value="1"/>
</dbReference>
<proteinExistence type="predicted"/>
<sequence>MVVLTSLYGQTSNNFIQFIHLDSFCREHNIPFRNPRLKKYYNDYPNLRKAKLDYTGWQLFRPLKWLRMMNVLNFDDQEQRPAYREKLQLLRGRKLFCEGWFFRSIETVPKYRQLYQHLFDPAIDKQALRDKYLQRTSPDEVILALHIRRGDYKEFYNGVFYFEDDTYLEKISQFKASIGKPCKVIIFTNDDALDKELYIRTFGNVTISDNPVVADHYLMSQCDYILGPASSFTYWASYIGEKPFMHLLDKKDEVRLDRFRISDGSY</sequence>
<name>A0A5B2VKV3_9BACT</name>
<reference evidence="3 4" key="2">
    <citation type="submission" date="2019-09" db="EMBL/GenBank/DDBJ databases">
        <authorList>
            <person name="Jin C."/>
        </authorList>
    </citation>
    <scope>NUCLEOTIDE SEQUENCE [LARGE SCALE GENOMIC DNA]</scope>
    <source>
        <strain evidence="3 4">BN140078</strain>
    </source>
</reference>
<evidence type="ECO:0000313" key="4">
    <source>
        <dbReference type="Proteomes" id="UP000324611"/>
    </source>
</evidence>
<evidence type="ECO:0008006" key="5">
    <source>
        <dbReference type="Google" id="ProtNLM"/>
    </source>
</evidence>
<evidence type="ECO:0000256" key="1">
    <source>
        <dbReference type="ARBA" id="ARBA00022676"/>
    </source>
</evidence>